<sequence>MSISYEALADLRSKSAKDALSPDSSYIKIRKQLDLSLKNGDVTRAAICYQQIGDILFEEGAMSQALSYYHKADGYFKKDTSLLNLGNNLNRIGRIYFKNNRSATALANFREALRVFQIEGNHRGIAESYGYIGQVYEQKGAYDSSHIYQELALSEFKSLNDKSQIAFTYSRIGSIYEDQGKFQPALKYFLAAYRIYNDGPAKVELAAVLNNIGDTYRKMGNYLQALSYSKKAELLSARLHDNRQLSSAHRDLAKTFEQLGSFDSAYYYSEKSRLAYSKSYNTDSEERLNLIQTLFDVQRKDNEILQLENKNRVSQIITISVFVISILATFLGVSLLSRQRLKIKNSKDLYETRQKSMELELHNKHLHQEGLKAELELRSKELTSITLHMIKKNEVLEELKSKLASIVKDDKRDQRKELKQLLEQIDVNSNQDKNWEDFRVVFEYVHKDFFEKLIKHSGLLTTTDLRFLALLKMNLNSADIATMLAVSQTSLRTTRYRLRKKLQLPEEASLQNFIHNL</sequence>
<dbReference type="PROSITE" id="PS50005">
    <property type="entry name" value="TPR"/>
    <property type="match status" value="1"/>
</dbReference>
<evidence type="ECO:0000256" key="4">
    <source>
        <dbReference type="SAM" id="Coils"/>
    </source>
</evidence>
<evidence type="ECO:0000256" key="2">
    <source>
        <dbReference type="ARBA" id="ARBA00022803"/>
    </source>
</evidence>
<keyword evidence="4" id="KW-0175">Coiled coil</keyword>
<feature type="transmembrane region" description="Helical" evidence="5">
    <location>
        <begin position="316"/>
        <end position="337"/>
    </location>
</feature>
<name>A0A9X1TB06_9BACT</name>
<keyword evidence="5" id="KW-0812">Transmembrane</keyword>
<keyword evidence="1" id="KW-0677">Repeat</keyword>
<dbReference type="EMBL" id="JAJTTA010000002">
    <property type="protein sequence ID" value="MCF0042018.1"/>
    <property type="molecule type" value="Genomic_DNA"/>
</dbReference>
<protein>
    <submittedName>
        <fullName evidence="6">Tetratricopeptide repeat protein</fullName>
    </submittedName>
</protein>
<dbReference type="RefSeq" id="WP_234614815.1">
    <property type="nucleotide sequence ID" value="NZ_CP098806.1"/>
</dbReference>
<feature type="repeat" description="TPR" evidence="3">
    <location>
        <begin position="166"/>
        <end position="199"/>
    </location>
</feature>
<dbReference type="Pfam" id="PF13181">
    <property type="entry name" value="TPR_8"/>
    <property type="match status" value="1"/>
</dbReference>
<keyword evidence="7" id="KW-1185">Reference proteome</keyword>
<dbReference type="InterPro" id="IPR019734">
    <property type="entry name" value="TPR_rpt"/>
</dbReference>
<keyword evidence="5" id="KW-0472">Membrane</keyword>
<feature type="coiled-coil region" evidence="4">
    <location>
        <begin position="404"/>
        <end position="431"/>
    </location>
</feature>
<organism evidence="6 7">
    <name type="scientific">Dyadobacter fanqingshengii</name>
    <dbReference type="NCBI Taxonomy" id="2906443"/>
    <lineage>
        <taxon>Bacteria</taxon>
        <taxon>Pseudomonadati</taxon>
        <taxon>Bacteroidota</taxon>
        <taxon>Cytophagia</taxon>
        <taxon>Cytophagales</taxon>
        <taxon>Spirosomataceae</taxon>
        <taxon>Dyadobacter</taxon>
    </lineage>
</organism>
<dbReference type="Proteomes" id="UP001139700">
    <property type="component" value="Unassembled WGS sequence"/>
</dbReference>
<reference evidence="6" key="1">
    <citation type="submission" date="2021-12" db="EMBL/GenBank/DDBJ databases">
        <title>Novel species in genus Dyadobacter.</title>
        <authorList>
            <person name="Ma C."/>
        </authorList>
    </citation>
    <scope>NUCLEOTIDE SEQUENCE</scope>
    <source>
        <strain evidence="6">CY399</strain>
    </source>
</reference>
<keyword evidence="2 3" id="KW-0802">TPR repeat</keyword>
<dbReference type="InterPro" id="IPR011990">
    <property type="entry name" value="TPR-like_helical_dom_sf"/>
</dbReference>
<evidence type="ECO:0000313" key="6">
    <source>
        <dbReference type="EMBL" id="MCF0042018.1"/>
    </source>
</evidence>
<comment type="caution">
    <text evidence="6">The sequence shown here is derived from an EMBL/GenBank/DDBJ whole genome shotgun (WGS) entry which is preliminary data.</text>
</comment>
<dbReference type="GO" id="GO:0006355">
    <property type="term" value="P:regulation of DNA-templated transcription"/>
    <property type="evidence" value="ECO:0007669"/>
    <property type="project" value="InterPro"/>
</dbReference>
<evidence type="ECO:0000256" key="1">
    <source>
        <dbReference type="ARBA" id="ARBA00022737"/>
    </source>
</evidence>
<dbReference type="PANTHER" id="PTHR45641">
    <property type="entry name" value="TETRATRICOPEPTIDE REPEAT PROTEIN (AFU_ORTHOLOGUE AFUA_6G03870)"/>
    <property type="match status" value="1"/>
</dbReference>
<dbReference type="AlphaFoldDB" id="A0A9X1TB06"/>
<dbReference type="GO" id="GO:0003677">
    <property type="term" value="F:DNA binding"/>
    <property type="evidence" value="ECO:0007669"/>
    <property type="project" value="InterPro"/>
</dbReference>
<dbReference type="Pfam" id="PF13424">
    <property type="entry name" value="TPR_12"/>
    <property type="match status" value="2"/>
</dbReference>
<dbReference type="PANTHER" id="PTHR45641:SF1">
    <property type="entry name" value="AAA+ ATPASE DOMAIN-CONTAINING PROTEIN"/>
    <property type="match status" value="1"/>
</dbReference>
<evidence type="ECO:0000256" key="5">
    <source>
        <dbReference type="SAM" id="Phobius"/>
    </source>
</evidence>
<proteinExistence type="predicted"/>
<dbReference type="SMART" id="SM00028">
    <property type="entry name" value="TPR"/>
    <property type="match status" value="6"/>
</dbReference>
<dbReference type="Gene3D" id="1.25.40.10">
    <property type="entry name" value="Tetratricopeptide repeat domain"/>
    <property type="match status" value="2"/>
</dbReference>
<gene>
    <name evidence="6" type="ORF">LXM24_18060</name>
</gene>
<keyword evidence="5" id="KW-1133">Transmembrane helix</keyword>
<dbReference type="InterPro" id="IPR016032">
    <property type="entry name" value="Sig_transdc_resp-reg_C-effctor"/>
</dbReference>
<accession>A0A9X1TB06</accession>
<dbReference type="SUPFAM" id="SSF48452">
    <property type="entry name" value="TPR-like"/>
    <property type="match status" value="1"/>
</dbReference>
<evidence type="ECO:0000256" key="3">
    <source>
        <dbReference type="PROSITE-ProRule" id="PRU00339"/>
    </source>
</evidence>
<dbReference type="SUPFAM" id="SSF46894">
    <property type="entry name" value="C-terminal effector domain of the bipartite response regulators"/>
    <property type="match status" value="1"/>
</dbReference>
<evidence type="ECO:0000313" key="7">
    <source>
        <dbReference type="Proteomes" id="UP001139700"/>
    </source>
</evidence>